<dbReference type="InParanoid" id="A0A165TLV8"/>
<dbReference type="SMART" id="SM00248">
    <property type="entry name" value="ANK"/>
    <property type="match status" value="3"/>
</dbReference>
<feature type="compositionally biased region" description="Polar residues" evidence="4">
    <location>
        <begin position="401"/>
        <end position="412"/>
    </location>
</feature>
<dbReference type="InterPro" id="IPR036770">
    <property type="entry name" value="Ankyrin_rpt-contain_sf"/>
</dbReference>
<protein>
    <submittedName>
        <fullName evidence="5">Ankyrin</fullName>
    </submittedName>
</protein>
<feature type="compositionally biased region" description="Low complexity" evidence="4">
    <location>
        <begin position="529"/>
        <end position="541"/>
    </location>
</feature>
<evidence type="ECO:0000313" key="5">
    <source>
        <dbReference type="EMBL" id="KZT26862.1"/>
    </source>
</evidence>
<evidence type="ECO:0000256" key="1">
    <source>
        <dbReference type="ARBA" id="ARBA00022737"/>
    </source>
</evidence>
<dbReference type="PANTHER" id="PTHR24171:SF8">
    <property type="entry name" value="BRCA1-ASSOCIATED RING DOMAIN PROTEIN 1"/>
    <property type="match status" value="1"/>
</dbReference>
<dbReference type="AlphaFoldDB" id="A0A165TLV8"/>
<feature type="compositionally biased region" description="Low complexity" evidence="4">
    <location>
        <begin position="262"/>
        <end position="285"/>
    </location>
</feature>
<accession>A0A165TLV8</accession>
<dbReference type="PANTHER" id="PTHR24171">
    <property type="entry name" value="ANKYRIN REPEAT DOMAIN-CONTAINING PROTEIN 39-RELATED"/>
    <property type="match status" value="1"/>
</dbReference>
<dbReference type="EMBL" id="KV425564">
    <property type="protein sequence ID" value="KZT26862.1"/>
    <property type="molecule type" value="Genomic_DNA"/>
</dbReference>
<sequence length="575" mass="62080">MAEKDASARLRRAVQENNLFLVKRLIQRTDMRNPDPVHRRFTSLAWAAVLGHEETFEFLLTAGHDDEELSKDAEFNTILTLLADLKPPSNSPYALKPSNPDLMAAALRMARMYYDRYPFVLDWANAKGRTALHVASLRGNEELVRMLLDLGADFDLADNEGNTSLHYASAWGHIPIVQLLIERGCQYLARNNEGFIPSDYAYSYSTKDTLEDAARHHVENNKKARRQVFAQAAARGNEWNGVSPALAPPSLLARSREAINGSLRMRSGSGGSRTTVTSDSDLDSMPLPPPRPHANSQSSISTTSSPSQVSANSSSGSFFHIHSNQNPSNASASGSTSTFSPVSPAPHSANSSRPHILPNPASALAPIASRVREHDADAIARYRQTRNRSGSADTAPGIVDTLSNNARPSNHTHGLPPLPIFSNGGTAAVMRRLRPSASAAQLRSPPPTPIAKDTSVQDALRNRSGTTPTRPTPLSFSPPDDKIAHVTPPRTVSREASLNAKGPPRNPGDYTGPPSDYAQFPPPPEREPPAAAAQTTPTATRRLPFNLLSKPLPSIDPQLAAGGHKRGNSTTSLRT</sequence>
<feature type="region of interest" description="Disordered" evidence="4">
    <location>
        <begin position="383"/>
        <end position="420"/>
    </location>
</feature>
<dbReference type="GO" id="GO:0085020">
    <property type="term" value="P:protein K6-linked ubiquitination"/>
    <property type="evidence" value="ECO:0007669"/>
    <property type="project" value="TreeGrafter"/>
</dbReference>
<feature type="compositionally biased region" description="Polar residues" evidence="4">
    <location>
        <begin position="463"/>
        <end position="475"/>
    </location>
</feature>
<feature type="compositionally biased region" description="Low complexity" evidence="4">
    <location>
        <begin position="294"/>
        <end position="317"/>
    </location>
</feature>
<evidence type="ECO:0000256" key="2">
    <source>
        <dbReference type="ARBA" id="ARBA00023043"/>
    </source>
</evidence>
<feature type="region of interest" description="Disordered" evidence="4">
    <location>
        <begin position="262"/>
        <end position="360"/>
    </location>
</feature>
<dbReference type="Proteomes" id="UP000076761">
    <property type="component" value="Unassembled WGS sequence"/>
</dbReference>
<feature type="repeat" description="ANK" evidence="3">
    <location>
        <begin position="160"/>
        <end position="192"/>
    </location>
</feature>
<reference evidence="5 6" key="1">
    <citation type="journal article" date="2016" name="Mol. Biol. Evol.">
        <title>Comparative Genomics of Early-Diverging Mushroom-Forming Fungi Provides Insights into the Origins of Lignocellulose Decay Capabilities.</title>
        <authorList>
            <person name="Nagy L.G."/>
            <person name="Riley R."/>
            <person name="Tritt A."/>
            <person name="Adam C."/>
            <person name="Daum C."/>
            <person name="Floudas D."/>
            <person name="Sun H."/>
            <person name="Yadav J.S."/>
            <person name="Pangilinan J."/>
            <person name="Larsson K.H."/>
            <person name="Matsuura K."/>
            <person name="Barry K."/>
            <person name="Labutti K."/>
            <person name="Kuo R."/>
            <person name="Ohm R.A."/>
            <person name="Bhattacharya S.S."/>
            <person name="Shirouzu T."/>
            <person name="Yoshinaga Y."/>
            <person name="Martin F.M."/>
            <person name="Grigoriev I.V."/>
            <person name="Hibbett D.S."/>
        </authorList>
    </citation>
    <scope>NUCLEOTIDE SEQUENCE [LARGE SCALE GENOMIC DNA]</scope>
    <source>
        <strain evidence="5 6">HHB14362 ss-1</strain>
    </source>
</reference>
<dbReference type="SUPFAM" id="SSF48403">
    <property type="entry name" value="Ankyrin repeat"/>
    <property type="match status" value="1"/>
</dbReference>
<keyword evidence="1" id="KW-0677">Repeat</keyword>
<gene>
    <name evidence="5" type="ORF">NEOLEDRAFT_1111334</name>
</gene>
<feature type="region of interest" description="Disordered" evidence="4">
    <location>
        <begin position="435"/>
        <end position="575"/>
    </location>
</feature>
<dbReference type="Gene3D" id="1.25.40.20">
    <property type="entry name" value="Ankyrin repeat-containing domain"/>
    <property type="match status" value="1"/>
</dbReference>
<proteinExistence type="predicted"/>
<feature type="compositionally biased region" description="Polar residues" evidence="4">
    <location>
        <begin position="322"/>
        <end position="341"/>
    </location>
</feature>
<feature type="repeat" description="ANK" evidence="3">
    <location>
        <begin position="127"/>
        <end position="159"/>
    </location>
</feature>
<dbReference type="STRING" id="1314782.A0A165TLV8"/>
<dbReference type="PROSITE" id="PS50088">
    <property type="entry name" value="ANK_REPEAT"/>
    <property type="match status" value="2"/>
</dbReference>
<evidence type="ECO:0000256" key="4">
    <source>
        <dbReference type="SAM" id="MobiDB-lite"/>
    </source>
</evidence>
<keyword evidence="6" id="KW-1185">Reference proteome</keyword>
<dbReference type="GO" id="GO:0004842">
    <property type="term" value="F:ubiquitin-protein transferase activity"/>
    <property type="evidence" value="ECO:0007669"/>
    <property type="project" value="TreeGrafter"/>
</dbReference>
<name>A0A165TLV8_9AGAM</name>
<dbReference type="InterPro" id="IPR002110">
    <property type="entry name" value="Ankyrin_rpt"/>
</dbReference>
<evidence type="ECO:0000313" key="6">
    <source>
        <dbReference type="Proteomes" id="UP000076761"/>
    </source>
</evidence>
<dbReference type="PROSITE" id="PS50297">
    <property type="entry name" value="ANK_REP_REGION"/>
    <property type="match status" value="2"/>
</dbReference>
<dbReference type="OrthoDB" id="341259at2759"/>
<keyword evidence="2 3" id="KW-0040">ANK repeat</keyword>
<evidence type="ECO:0000256" key="3">
    <source>
        <dbReference type="PROSITE-ProRule" id="PRU00023"/>
    </source>
</evidence>
<dbReference type="Pfam" id="PF12796">
    <property type="entry name" value="Ank_2"/>
    <property type="match status" value="1"/>
</dbReference>
<organism evidence="5 6">
    <name type="scientific">Neolentinus lepideus HHB14362 ss-1</name>
    <dbReference type="NCBI Taxonomy" id="1314782"/>
    <lineage>
        <taxon>Eukaryota</taxon>
        <taxon>Fungi</taxon>
        <taxon>Dikarya</taxon>
        <taxon>Basidiomycota</taxon>
        <taxon>Agaricomycotina</taxon>
        <taxon>Agaricomycetes</taxon>
        <taxon>Gloeophyllales</taxon>
        <taxon>Gloeophyllaceae</taxon>
        <taxon>Neolentinus</taxon>
    </lineage>
</organism>